<proteinExistence type="predicted"/>
<evidence type="ECO:0000256" key="1">
    <source>
        <dbReference type="ARBA" id="ARBA00023002"/>
    </source>
</evidence>
<dbReference type="PANTHER" id="PTHR13847">
    <property type="entry name" value="SARCOSINE DEHYDROGENASE-RELATED"/>
    <property type="match status" value="1"/>
</dbReference>
<comment type="caution">
    <text evidence="3">The sequence shown here is derived from an EMBL/GenBank/DDBJ whole genome shotgun (WGS) entry which is preliminary data.</text>
</comment>
<dbReference type="RefSeq" id="WP_123689287.1">
    <property type="nucleotide sequence ID" value="NZ_AP019700.1"/>
</dbReference>
<sequence>MTVEADVVIVGGGLHGCSAALHLAQRGRRVVVLERRHVGRHSSGINAGGVRTMNRDPAEIGLSVAGMELWRRIGELTGDDCAFHAHGQIRVAETPAELAKVAERVAMVRRLGFEHEELIERDELRRLVPAIAPHCVGGLIVRDDGAADPYRTTLAFGRRAAALGAEVREGEGLVALERAGADWLAVGEHGRYRAPIVVNAAGAWAGDVAAMVGDAVDLRVRASMMMVTERMPRFLDPVIASVGRKLSFKQSDAGTVVIGGGQQGTADRHTEKTRINFANLAGSARAAIALFPLMQGARLVRSWCGIEAETVDHLPVLGRSLAADGIIHSFGYSGHGFQLGPICGSVVADLAIHGATNLPIAGLGLERFAAQAANGKAAGIGH</sequence>
<evidence type="ECO:0000259" key="2">
    <source>
        <dbReference type="Pfam" id="PF01266"/>
    </source>
</evidence>
<dbReference type="Gene3D" id="3.30.9.10">
    <property type="entry name" value="D-Amino Acid Oxidase, subunit A, domain 2"/>
    <property type="match status" value="1"/>
</dbReference>
<dbReference type="GO" id="GO:0016491">
    <property type="term" value="F:oxidoreductase activity"/>
    <property type="evidence" value="ECO:0007669"/>
    <property type="project" value="UniProtKB-KW"/>
</dbReference>
<feature type="domain" description="FAD dependent oxidoreductase" evidence="2">
    <location>
        <begin position="6"/>
        <end position="350"/>
    </location>
</feature>
<dbReference type="SUPFAM" id="SSF51905">
    <property type="entry name" value="FAD/NAD(P)-binding domain"/>
    <property type="match status" value="1"/>
</dbReference>
<protein>
    <submittedName>
        <fullName evidence="3">Sarcosine oxidase subunit beta</fullName>
    </submittedName>
</protein>
<dbReference type="GO" id="GO:0005737">
    <property type="term" value="C:cytoplasm"/>
    <property type="evidence" value="ECO:0007669"/>
    <property type="project" value="TreeGrafter"/>
</dbReference>
<gene>
    <name evidence="3" type="ORF">EDC65_1750</name>
</gene>
<dbReference type="Gene3D" id="3.50.50.60">
    <property type="entry name" value="FAD/NAD(P)-binding domain"/>
    <property type="match status" value="1"/>
</dbReference>
<keyword evidence="4" id="KW-1185">Reference proteome</keyword>
<name>A0A3N1MFH3_9PROT</name>
<accession>A0A3N1MFH3</accession>
<dbReference type="AlphaFoldDB" id="A0A3N1MFH3"/>
<dbReference type="InterPro" id="IPR036188">
    <property type="entry name" value="FAD/NAD-bd_sf"/>
</dbReference>
<evidence type="ECO:0000313" key="4">
    <source>
        <dbReference type="Proteomes" id="UP000278222"/>
    </source>
</evidence>
<reference evidence="3 4" key="1">
    <citation type="submission" date="2018-11" db="EMBL/GenBank/DDBJ databases">
        <title>Genomic Encyclopedia of Type Strains, Phase IV (KMG-IV): sequencing the most valuable type-strain genomes for metagenomic binning, comparative biology and taxonomic classification.</title>
        <authorList>
            <person name="Goeker M."/>
        </authorList>
    </citation>
    <scope>NUCLEOTIDE SEQUENCE [LARGE SCALE GENOMIC DNA]</scope>
    <source>
        <strain evidence="3 4">DSM 5900</strain>
    </source>
</reference>
<dbReference type="Pfam" id="PF01266">
    <property type="entry name" value="DAO"/>
    <property type="match status" value="1"/>
</dbReference>
<dbReference type="OrthoDB" id="9815989at2"/>
<dbReference type="EMBL" id="RJKX01000013">
    <property type="protein sequence ID" value="ROP99955.1"/>
    <property type="molecule type" value="Genomic_DNA"/>
</dbReference>
<organism evidence="3 4">
    <name type="scientific">Stella humosa</name>
    <dbReference type="NCBI Taxonomy" id="94"/>
    <lineage>
        <taxon>Bacteria</taxon>
        <taxon>Pseudomonadati</taxon>
        <taxon>Pseudomonadota</taxon>
        <taxon>Alphaproteobacteria</taxon>
        <taxon>Rhodospirillales</taxon>
        <taxon>Stellaceae</taxon>
        <taxon>Stella</taxon>
    </lineage>
</organism>
<dbReference type="PRINTS" id="PR00411">
    <property type="entry name" value="PNDRDTASEI"/>
</dbReference>
<evidence type="ECO:0000313" key="3">
    <source>
        <dbReference type="EMBL" id="ROP99955.1"/>
    </source>
</evidence>
<keyword evidence="1" id="KW-0560">Oxidoreductase</keyword>
<dbReference type="InterPro" id="IPR006076">
    <property type="entry name" value="FAD-dep_OxRdtase"/>
</dbReference>
<dbReference type="Proteomes" id="UP000278222">
    <property type="component" value="Unassembled WGS sequence"/>
</dbReference>